<feature type="domain" description="NmrA-like" evidence="3">
    <location>
        <begin position="4"/>
        <end position="288"/>
    </location>
</feature>
<evidence type="ECO:0000313" key="5">
    <source>
        <dbReference type="Proteomes" id="UP000504638"/>
    </source>
</evidence>
<dbReference type="InterPro" id="IPR008030">
    <property type="entry name" value="NmrA-like"/>
</dbReference>
<protein>
    <submittedName>
        <fullName evidence="4 6">NmrA family protein</fullName>
    </submittedName>
</protein>
<evidence type="ECO:0000313" key="4">
    <source>
        <dbReference type="EMBL" id="KAF1813294.1"/>
    </source>
</evidence>
<dbReference type="EMBL" id="ML975155">
    <property type="protein sequence ID" value="KAF1813294.1"/>
    <property type="molecule type" value="Genomic_DNA"/>
</dbReference>
<dbReference type="Proteomes" id="UP000504638">
    <property type="component" value="Unplaced"/>
</dbReference>
<dbReference type="InterPro" id="IPR036291">
    <property type="entry name" value="NAD(P)-bd_dom_sf"/>
</dbReference>
<evidence type="ECO:0000313" key="6">
    <source>
        <dbReference type="RefSeq" id="XP_033534925.1"/>
    </source>
</evidence>
<comment type="similarity">
    <text evidence="1">Belongs to the NmrA-type oxidoreductase family.</text>
</comment>
<accession>A0A6G1G5G2</accession>
<dbReference type="RefSeq" id="XP_033534925.1">
    <property type="nucleotide sequence ID" value="XM_033681817.1"/>
</dbReference>
<evidence type="ECO:0000256" key="2">
    <source>
        <dbReference type="ARBA" id="ARBA00022857"/>
    </source>
</evidence>
<dbReference type="GO" id="GO:0005634">
    <property type="term" value="C:nucleus"/>
    <property type="evidence" value="ECO:0007669"/>
    <property type="project" value="TreeGrafter"/>
</dbReference>
<dbReference type="Pfam" id="PF05368">
    <property type="entry name" value="NmrA"/>
    <property type="match status" value="1"/>
</dbReference>
<dbReference type="AlphaFoldDB" id="A0A6G1G5G2"/>
<dbReference type="InterPro" id="IPR051164">
    <property type="entry name" value="NmrA-like_oxidored"/>
</dbReference>
<keyword evidence="2" id="KW-0521">NADP</keyword>
<proteinExistence type="inferred from homology"/>
<reference evidence="6" key="2">
    <citation type="submission" date="2020-04" db="EMBL/GenBank/DDBJ databases">
        <authorList>
            <consortium name="NCBI Genome Project"/>
        </authorList>
    </citation>
    <scope>NUCLEOTIDE SEQUENCE</scope>
    <source>
        <strain evidence="6">CBS 781.70</strain>
    </source>
</reference>
<keyword evidence="5" id="KW-1185">Reference proteome</keyword>
<sequence>MVEKKYLLVTGATGKQGGALVRALLAHPSFPTSPFHILCLTRTPSSPAAQSLLALSDRISLHPGDFSDCPSIFTTAPGPIWGVFSLQTPFGPSGADREEQHGTALTAAAATHGVQHLIYASVDRGGAARSDENPTKIPHFRSKHHIEAHLKRTAAEHGMAWTIVRPVAFMENLVPGMMGKVFSTAWREAMTPTRNLQLVSVRDLGRVSAEAFVGFEKEGREGKWDGRAVSVAGEEMNYEDLENVFRHTVGYELPTTFGFLAKGIMWVMPEFGEMFKWFEEEGYGADIKAVTKEFGPFVDVSTYLKQDSGFVTD</sequence>
<reference evidence="6" key="3">
    <citation type="submission" date="2025-04" db="UniProtKB">
        <authorList>
            <consortium name="RefSeq"/>
        </authorList>
    </citation>
    <scope>IDENTIFICATION</scope>
    <source>
        <strain evidence="6">CBS 781.70</strain>
    </source>
</reference>
<reference evidence="4 6" key="1">
    <citation type="submission" date="2020-01" db="EMBL/GenBank/DDBJ databases">
        <authorList>
            <consortium name="DOE Joint Genome Institute"/>
            <person name="Haridas S."/>
            <person name="Albert R."/>
            <person name="Binder M."/>
            <person name="Bloem J."/>
            <person name="Labutti K."/>
            <person name="Salamov A."/>
            <person name="Andreopoulos B."/>
            <person name="Baker S.E."/>
            <person name="Barry K."/>
            <person name="Bills G."/>
            <person name="Bluhm B.H."/>
            <person name="Cannon C."/>
            <person name="Castanera R."/>
            <person name="Culley D.E."/>
            <person name="Daum C."/>
            <person name="Ezra D."/>
            <person name="Gonzalez J.B."/>
            <person name="Henrissat B."/>
            <person name="Kuo A."/>
            <person name="Liang C."/>
            <person name="Lipzen A."/>
            <person name="Lutzoni F."/>
            <person name="Magnuson J."/>
            <person name="Mondo S."/>
            <person name="Nolan M."/>
            <person name="Ohm R."/>
            <person name="Pangilinan J."/>
            <person name="Park H.-J."/>
            <person name="Ramirez L."/>
            <person name="Alfaro M."/>
            <person name="Sun H."/>
            <person name="Tritt A."/>
            <person name="Yoshinaga Y."/>
            <person name="Zwiers L.-H."/>
            <person name="Turgeon B.G."/>
            <person name="Goodwin S.B."/>
            <person name="Spatafora J.W."/>
            <person name="Crous P.W."/>
            <person name="Grigoriev I.V."/>
        </authorList>
    </citation>
    <scope>NUCLEOTIDE SEQUENCE</scope>
    <source>
        <strain evidence="4 6">CBS 781.70</strain>
    </source>
</reference>
<dbReference type="SUPFAM" id="SSF51735">
    <property type="entry name" value="NAD(P)-binding Rossmann-fold domains"/>
    <property type="match status" value="1"/>
</dbReference>
<dbReference type="Gene3D" id="3.90.25.10">
    <property type="entry name" value="UDP-galactose 4-epimerase, domain 1"/>
    <property type="match status" value="1"/>
</dbReference>
<dbReference type="PANTHER" id="PTHR42748:SF7">
    <property type="entry name" value="NMRA LIKE REDOX SENSOR 1-RELATED"/>
    <property type="match status" value="1"/>
</dbReference>
<organism evidence="4">
    <name type="scientific">Eremomyces bilateralis CBS 781.70</name>
    <dbReference type="NCBI Taxonomy" id="1392243"/>
    <lineage>
        <taxon>Eukaryota</taxon>
        <taxon>Fungi</taxon>
        <taxon>Dikarya</taxon>
        <taxon>Ascomycota</taxon>
        <taxon>Pezizomycotina</taxon>
        <taxon>Dothideomycetes</taxon>
        <taxon>Dothideomycetes incertae sedis</taxon>
        <taxon>Eremomycetales</taxon>
        <taxon>Eremomycetaceae</taxon>
        <taxon>Eremomyces</taxon>
    </lineage>
</organism>
<name>A0A6G1G5G2_9PEZI</name>
<gene>
    <name evidence="4 6" type="ORF">P152DRAFT_481398</name>
</gene>
<evidence type="ECO:0000256" key="1">
    <source>
        <dbReference type="ARBA" id="ARBA00006328"/>
    </source>
</evidence>
<dbReference type="GeneID" id="54422387"/>
<dbReference type="Gene3D" id="3.40.50.720">
    <property type="entry name" value="NAD(P)-binding Rossmann-like Domain"/>
    <property type="match status" value="1"/>
</dbReference>
<dbReference type="PANTHER" id="PTHR42748">
    <property type="entry name" value="NITROGEN METABOLITE REPRESSION PROTEIN NMRA FAMILY MEMBER"/>
    <property type="match status" value="1"/>
</dbReference>
<dbReference type="OrthoDB" id="9997102at2759"/>
<evidence type="ECO:0000259" key="3">
    <source>
        <dbReference type="Pfam" id="PF05368"/>
    </source>
</evidence>